<keyword evidence="2" id="KW-0788">Thiol protease</keyword>
<dbReference type="InterPro" id="IPR025257">
    <property type="entry name" value="MINDY-3/4_CD"/>
</dbReference>
<keyword evidence="4" id="KW-1185">Reference proteome</keyword>
<comment type="catalytic activity">
    <reaction evidence="2">
        <text>Thiol-dependent hydrolysis of ester, thioester, amide, peptide and isopeptide bonds formed by the C-terminal Gly of ubiquitin (a 76-residue protein attached to proteins as an intracellular targeting signal).</text>
        <dbReference type="EC" id="3.4.19.12"/>
    </reaction>
</comment>
<comment type="function">
    <text evidence="2">Hydrolase that can remove 'Lys-48'-linked conjugated ubiquitin from proteins.</text>
</comment>
<comment type="similarity">
    <text evidence="1 2">Belongs to the MINDY deubiquitinase family. FAM188 subfamily.</text>
</comment>
<dbReference type="GO" id="GO:0016787">
    <property type="term" value="F:hydrolase activity"/>
    <property type="evidence" value="ECO:0007669"/>
    <property type="project" value="UniProtKB-KW"/>
</dbReference>
<proteinExistence type="inferred from homology"/>
<keyword evidence="2" id="KW-0645">Protease</keyword>
<gene>
    <name evidence="5" type="primary">LOC111084171</name>
</gene>
<evidence type="ECO:0000256" key="1">
    <source>
        <dbReference type="ARBA" id="ARBA00011074"/>
    </source>
</evidence>
<dbReference type="GeneID" id="111084171"/>
<dbReference type="PANTHER" id="PTHR12473:SF8">
    <property type="entry name" value="UBIQUITIN CARBOXYL-TERMINAL HYDROLASE MINDY-4-RELATED"/>
    <property type="match status" value="1"/>
</dbReference>
<dbReference type="EC" id="3.4.19.12" evidence="2"/>
<dbReference type="Pfam" id="PF13898">
    <property type="entry name" value="MINDY-3_4_CD"/>
    <property type="match status" value="1"/>
</dbReference>
<accession>A0ABM1RZ57</accession>
<reference evidence="5" key="1">
    <citation type="submission" date="2025-08" db="UniProtKB">
        <authorList>
            <consortium name="RefSeq"/>
        </authorList>
    </citation>
    <scope>IDENTIFICATION</scope>
    <source>
        <tissue evidence="5">Muscle</tissue>
    </source>
</reference>
<dbReference type="RefSeq" id="XP_022236662.1">
    <property type="nucleotide sequence ID" value="XM_022380954.1"/>
</dbReference>
<dbReference type="InterPro" id="IPR039785">
    <property type="entry name" value="MINY3/4"/>
</dbReference>
<evidence type="ECO:0000259" key="3">
    <source>
        <dbReference type="SMART" id="SM01174"/>
    </source>
</evidence>
<dbReference type="SMART" id="SM01174">
    <property type="entry name" value="DUF4205"/>
    <property type="match status" value="1"/>
</dbReference>
<protein>
    <recommendedName>
        <fullName evidence="2">Ubiquitin carboxyl-terminal hydrolase MINDY</fullName>
        <ecNumber evidence="2">3.4.19.12</ecNumber>
    </recommendedName>
</protein>
<name>A0ABM1RZ57_LIMPO</name>
<keyword evidence="2 5" id="KW-0378">Hydrolase</keyword>
<feature type="domain" description="Deubiquitinating enzyme MINDY-3/4 conserved" evidence="3">
    <location>
        <begin position="1"/>
        <end position="168"/>
    </location>
</feature>
<dbReference type="Proteomes" id="UP000694941">
    <property type="component" value="Unplaced"/>
</dbReference>
<evidence type="ECO:0000313" key="4">
    <source>
        <dbReference type="Proteomes" id="UP000694941"/>
    </source>
</evidence>
<keyword evidence="2" id="KW-0833">Ubl conjugation pathway</keyword>
<sequence length="173" mass="19371">MKDMDDPSCTLVGRQGYCTQEMVNLFLIGKAVSNVFNGTVELGKSGLDGTTLHGIPEQSDVGFLSLFEHYQSCEVGSHLKNPRNPIWIVLSESHFSVLFATCKEVLSLNKDPFHLFYYDGLSRQDEEICLTVDPRGQVFHESGDSDFVPPLELCIQTRWKEAAVNWNGTDPLL</sequence>
<evidence type="ECO:0000256" key="2">
    <source>
        <dbReference type="RuleBase" id="RU367088"/>
    </source>
</evidence>
<evidence type="ECO:0000313" key="5">
    <source>
        <dbReference type="RefSeq" id="XP_022236662.1"/>
    </source>
</evidence>
<organism evidence="4 5">
    <name type="scientific">Limulus polyphemus</name>
    <name type="common">Atlantic horseshoe crab</name>
    <dbReference type="NCBI Taxonomy" id="6850"/>
    <lineage>
        <taxon>Eukaryota</taxon>
        <taxon>Metazoa</taxon>
        <taxon>Ecdysozoa</taxon>
        <taxon>Arthropoda</taxon>
        <taxon>Chelicerata</taxon>
        <taxon>Merostomata</taxon>
        <taxon>Xiphosura</taxon>
        <taxon>Limulidae</taxon>
        <taxon>Limulus</taxon>
    </lineage>
</organism>
<dbReference type="PANTHER" id="PTHR12473">
    <property type="entry name" value="UBIQUITIN CARBOXYL-TERMINAL HYDROLASE MINDY-4-RELATED"/>
    <property type="match status" value="1"/>
</dbReference>